<evidence type="ECO:0000256" key="7">
    <source>
        <dbReference type="ARBA" id="ARBA00022688"/>
    </source>
</evidence>
<keyword evidence="5" id="KW-0997">Cell inner membrane</keyword>
<evidence type="ECO:0000256" key="6">
    <source>
        <dbReference type="ARBA" id="ARBA00022679"/>
    </source>
</evidence>
<comment type="cofactor">
    <cofactor evidence="1">
        <name>Mg(2+)</name>
        <dbReference type="ChEBI" id="CHEBI:18420"/>
    </cofactor>
</comment>
<dbReference type="EC" id="2.5.1.39" evidence="11"/>
<keyword evidence="4" id="KW-1003">Cell membrane</keyword>
<keyword evidence="6" id="KW-0808">Transferase</keyword>
<evidence type="ECO:0000256" key="1">
    <source>
        <dbReference type="ARBA" id="ARBA00001946"/>
    </source>
</evidence>
<dbReference type="NCBIfam" id="TIGR01475">
    <property type="entry name" value="ubiA_other"/>
    <property type="match status" value="1"/>
</dbReference>
<comment type="subcellular location">
    <subcellularLocation>
        <location evidence="2">Membrane</location>
        <topology evidence="2">Multi-pass membrane protein</topology>
    </subcellularLocation>
</comment>
<dbReference type="AlphaFoldDB" id="A0A7C0U3A7"/>
<dbReference type="PANTHER" id="PTHR11048">
    <property type="entry name" value="PRENYLTRANSFERASES"/>
    <property type="match status" value="1"/>
</dbReference>
<feature type="transmembrane region" description="Helical" evidence="12">
    <location>
        <begin position="203"/>
        <end position="223"/>
    </location>
</feature>
<evidence type="ECO:0000256" key="8">
    <source>
        <dbReference type="ARBA" id="ARBA00022692"/>
    </source>
</evidence>
<feature type="transmembrane region" description="Helical" evidence="12">
    <location>
        <begin position="262"/>
        <end position="283"/>
    </location>
</feature>
<dbReference type="Proteomes" id="UP000886289">
    <property type="component" value="Unassembled WGS sequence"/>
</dbReference>
<name>A0A7C0U3A7_DESA2</name>
<dbReference type="Pfam" id="PF01040">
    <property type="entry name" value="UbiA"/>
    <property type="match status" value="1"/>
</dbReference>
<dbReference type="CDD" id="cd13959">
    <property type="entry name" value="PT_UbiA_COQ2"/>
    <property type="match status" value="1"/>
</dbReference>
<dbReference type="EMBL" id="DRBS01000290">
    <property type="protein sequence ID" value="HDD44739.1"/>
    <property type="molecule type" value="Genomic_DNA"/>
</dbReference>
<gene>
    <name evidence="13" type="ORF">ENG63_07770</name>
</gene>
<feature type="transmembrane region" description="Helical" evidence="12">
    <location>
        <begin position="229"/>
        <end position="250"/>
    </location>
</feature>
<reference evidence="13" key="1">
    <citation type="journal article" date="2020" name="mSystems">
        <title>Genome- and Community-Level Interaction Insights into Carbon Utilization and Element Cycling Functions of Hydrothermarchaeota in Hydrothermal Sediment.</title>
        <authorList>
            <person name="Zhou Z."/>
            <person name="Liu Y."/>
            <person name="Xu W."/>
            <person name="Pan J."/>
            <person name="Luo Z.H."/>
            <person name="Li M."/>
        </authorList>
    </citation>
    <scope>NUCLEOTIDE SEQUENCE [LARGE SCALE GENOMIC DNA]</scope>
    <source>
        <strain evidence="13">HyVt-233</strain>
    </source>
</reference>
<feature type="transmembrane region" description="Helical" evidence="12">
    <location>
        <begin position="83"/>
        <end position="103"/>
    </location>
</feature>
<comment type="caution">
    <text evidence="13">The sequence shown here is derived from an EMBL/GenBank/DDBJ whole genome shotgun (WGS) entry which is preliminary data.</text>
</comment>
<organism evidence="13">
    <name type="scientific">Desulfofervidus auxilii</name>
    <dbReference type="NCBI Taxonomy" id="1621989"/>
    <lineage>
        <taxon>Bacteria</taxon>
        <taxon>Pseudomonadati</taxon>
        <taxon>Thermodesulfobacteriota</taxon>
        <taxon>Candidatus Desulfofervidia</taxon>
        <taxon>Candidatus Desulfofervidales</taxon>
        <taxon>Candidatus Desulfofervidaceae</taxon>
        <taxon>Candidatus Desulfofervidus</taxon>
    </lineage>
</organism>
<feature type="transmembrane region" description="Helical" evidence="12">
    <location>
        <begin position="133"/>
        <end position="153"/>
    </location>
</feature>
<dbReference type="InterPro" id="IPR044878">
    <property type="entry name" value="UbiA_sf"/>
</dbReference>
<dbReference type="Gene3D" id="1.20.120.1780">
    <property type="entry name" value="UbiA prenyltransferase"/>
    <property type="match status" value="1"/>
</dbReference>
<dbReference type="GO" id="GO:0005886">
    <property type="term" value="C:plasma membrane"/>
    <property type="evidence" value="ECO:0007669"/>
    <property type="project" value="TreeGrafter"/>
</dbReference>
<dbReference type="GO" id="GO:0008412">
    <property type="term" value="F:4-hydroxybenzoate polyprenyltransferase activity"/>
    <property type="evidence" value="ECO:0007669"/>
    <property type="project" value="UniProtKB-EC"/>
</dbReference>
<dbReference type="InterPro" id="IPR039653">
    <property type="entry name" value="Prenyltransferase"/>
</dbReference>
<keyword evidence="8 12" id="KW-0812">Transmembrane</keyword>
<dbReference type="InterPro" id="IPR000537">
    <property type="entry name" value="UbiA_prenyltransferase"/>
</dbReference>
<feature type="transmembrane region" description="Helical" evidence="12">
    <location>
        <begin position="12"/>
        <end position="30"/>
    </location>
</feature>
<proteinExistence type="inferred from homology"/>
<sequence>MFEKLKITLNMIKFEHSIFALPFAFIGAFLAQKGIPPLEKCFWILIAMVSIRSAAMAFNRVVDMDIDAKNPRTKDRALPKGLLTTRWVHGFIASCIIVFFISTYHLNQFVFHLSPYAVIIATVYSYTKRFTWLTHLFLGIAIGLAPLGGWLAIKPSFEITPLLLMAGVAFWVAGFDIIYACLDYEFDKKYKIHSIPVRFGIKNALYISAFSHFITILCFYFAGKCAQLKPIYFYGLIATGLILMGEHLLVKPSDLSKVNVAFFTFNGIFSIVMFLLVCLSLPWI</sequence>
<accession>A0A7C0U3A7</accession>
<dbReference type="FunFam" id="1.10.357.140:FF:000008">
    <property type="entry name" value="4-hydroxybenzoate octaprenyltransferase"/>
    <property type="match status" value="1"/>
</dbReference>
<keyword evidence="9 12" id="KW-1133">Transmembrane helix</keyword>
<comment type="similarity">
    <text evidence="3">Belongs to the UbiA prenyltransferase family.</text>
</comment>
<keyword evidence="10 12" id="KW-0472">Membrane</keyword>
<protein>
    <recommendedName>
        <fullName evidence="11">4-hydroxybenzoate polyprenyltransferase</fullName>
        <ecNumber evidence="11">2.5.1.39</ecNumber>
    </recommendedName>
</protein>
<evidence type="ECO:0000256" key="12">
    <source>
        <dbReference type="SAM" id="Phobius"/>
    </source>
</evidence>
<dbReference type="GO" id="GO:0006744">
    <property type="term" value="P:ubiquinone biosynthetic process"/>
    <property type="evidence" value="ECO:0007669"/>
    <property type="project" value="UniProtKB-KW"/>
</dbReference>
<dbReference type="FunFam" id="1.20.120.1780:FF:000001">
    <property type="entry name" value="4-hydroxybenzoate octaprenyltransferase"/>
    <property type="match status" value="1"/>
</dbReference>
<evidence type="ECO:0000256" key="3">
    <source>
        <dbReference type="ARBA" id="ARBA00005985"/>
    </source>
</evidence>
<evidence type="ECO:0000256" key="9">
    <source>
        <dbReference type="ARBA" id="ARBA00022989"/>
    </source>
</evidence>
<dbReference type="PANTHER" id="PTHR11048:SF28">
    <property type="entry name" value="4-HYDROXYBENZOATE POLYPRENYLTRANSFERASE, MITOCHONDRIAL"/>
    <property type="match status" value="1"/>
</dbReference>
<evidence type="ECO:0000256" key="10">
    <source>
        <dbReference type="ARBA" id="ARBA00023136"/>
    </source>
</evidence>
<evidence type="ECO:0000313" key="13">
    <source>
        <dbReference type="EMBL" id="HDD44739.1"/>
    </source>
</evidence>
<evidence type="ECO:0000256" key="11">
    <source>
        <dbReference type="ARBA" id="ARBA00034524"/>
    </source>
</evidence>
<evidence type="ECO:0000256" key="4">
    <source>
        <dbReference type="ARBA" id="ARBA00022475"/>
    </source>
</evidence>
<evidence type="ECO:0000256" key="2">
    <source>
        <dbReference type="ARBA" id="ARBA00004141"/>
    </source>
</evidence>
<dbReference type="InterPro" id="IPR006371">
    <property type="entry name" value="Polyprenyltransferase_UbiA-li"/>
</dbReference>
<keyword evidence="7" id="KW-0831">Ubiquinone biosynthesis</keyword>
<dbReference type="Gene3D" id="1.10.357.140">
    <property type="entry name" value="UbiA prenyltransferase"/>
    <property type="match status" value="1"/>
</dbReference>
<evidence type="ECO:0000256" key="5">
    <source>
        <dbReference type="ARBA" id="ARBA00022519"/>
    </source>
</evidence>
<feature type="transmembrane region" description="Helical" evidence="12">
    <location>
        <begin position="42"/>
        <end position="62"/>
    </location>
</feature>
<feature type="transmembrane region" description="Helical" evidence="12">
    <location>
        <begin position="159"/>
        <end position="182"/>
    </location>
</feature>